<dbReference type="Proteomes" id="UP000198822">
    <property type="component" value="Chromosome I"/>
</dbReference>
<dbReference type="Gene3D" id="1.20.1250.20">
    <property type="entry name" value="MFS general substrate transporter like domains"/>
    <property type="match status" value="1"/>
</dbReference>
<dbReference type="PANTHER" id="PTHR11328:SF24">
    <property type="entry name" value="MAJOR FACILITATOR SUPERFAMILY (MFS) PROFILE DOMAIN-CONTAINING PROTEIN"/>
    <property type="match status" value="1"/>
</dbReference>
<dbReference type="SUPFAM" id="SSF103473">
    <property type="entry name" value="MFS general substrate transporter"/>
    <property type="match status" value="1"/>
</dbReference>
<feature type="transmembrane region" description="Helical" evidence="1">
    <location>
        <begin position="324"/>
        <end position="346"/>
    </location>
</feature>
<dbReference type="OrthoDB" id="3717977at2"/>
<dbReference type="GO" id="GO:0008643">
    <property type="term" value="P:carbohydrate transport"/>
    <property type="evidence" value="ECO:0007669"/>
    <property type="project" value="InterPro"/>
</dbReference>
<feature type="transmembrane region" description="Helical" evidence="1">
    <location>
        <begin position="107"/>
        <end position="127"/>
    </location>
</feature>
<evidence type="ECO:0000313" key="3">
    <source>
        <dbReference type="Proteomes" id="UP000198822"/>
    </source>
</evidence>
<name>A0A1G8G708_9MICO</name>
<evidence type="ECO:0000256" key="1">
    <source>
        <dbReference type="SAM" id="Phobius"/>
    </source>
</evidence>
<dbReference type="RefSeq" id="WP_092505951.1">
    <property type="nucleotide sequence ID" value="NZ_LT629695.1"/>
</dbReference>
<dbReference type="PANTHER" id="PTHR11328">
    <property type="entry name" value="MAJOR FACILITATOR SUPERFAMILY DOMAIN-CONTAINING PROTEIN"/>
    <property type="match status" value="1"/>
</dbReference>
<dbReference type="InterPro" id="IPR036259">
    <property type="entry name" value="MFS_trans_sf"/>
</dbReference>
<keyword evidence="1" id="KW-1133">Transmembrane helix</keyword>
<feature type="transmembrane region" description="Helical" evidence="1">
    <location>
        <begin position="12"/>
        <end position="36"/>
    </location>
</feature>
<organism evidence="2 3">
    <name type="scientific">Agrococcus jejuensis</name>
    <dbReference type="NCBI Taxonomy" id="399736"/>
    <lineage>
        <taxon>Bacteria</taxon>
        <taxon>Bacillati</taxon>
        <taxon>Actinomycetota</taxon>
        <taxon>Actinomycetes</taxon>
        <taxon>Micrococcales</taxon>
        <taxon>Microbacteriaceae</taxon>
        <taxon>Agrococcus</taxon>
    </lineage>
</organism>
<dbReference type="GO" id="GO:0005886">
    <property type="term" value="C:plasma membrane"/>
    <property type="evidence" value="ECO:0007669"/>
    <property type="project" value="TreeGrafter"/>
</dbReference>
<dbReference type="AlphaFoldDB" id="A0A1G8G708"/>
<feature type="transmembrane region" description="Helical" evidence="1">
    <location>
        <begin position="298"/>
        <end position="318"/>
    </location>
</feature>
<accession>A0A1G8G708</accession>
<dbReference type="Pfam" id="PF13347">
    <property type="entry name" value="MFS_2"/>
    <property type="match status" value="1"/>
</dbReference>
<dbReference type="GO" id="GO:0015293">
    <property type="term" value="F:symporter activity"/>
    <property type="evidence" value="ECO:0007669"/>
    <property type="project" value="InterPro"/>
</dbReference>
<feature type="transmembrane region" description="Helical" evidence="1">
    <location>
        <begin position="267"/>
        <end position="286"/>
    </location>
</feature>
<feature type="transmembrane region" description="Helical" evidence="1">
    <location>
        <begin position="148"/>
        <end position="167"/>
    </location>
</feature>
<feature type="transmembrane region" description="Helical" evidence="1">
    <location>
        <begin position="82"/>
        <end position="101"/>
    </location>
</feature>
<gene>
    <name evidence="2" type="ORF">SAMN04489720_2786</name>
</gene>
<dbReference type="InterPro" id="IPR039672">
    <property type="entry name" value="MFS_2"/>
</dbReference>
<evidence type="ECO:0000313" key="2">
    <source>
        <dbReference type="EMBL" id="SDH90195.1"/>
    </source>
</evidence>
<keyword evidence="1" id="KW-0812">Transmembrane</keyword>
<proteinExistence type="predicted"/>
<feature type="transmembrane region" description="Helical" evidence="1">
    <location>
        <begin position="179"/>
        <end position="200"/>
    </location>
</feature>
<feature type="transmembrane region" description="Helical" evidence="1">
    <location>
        <begin position="42"/>
        <end position="61"/>
    </location>
</feature>
<feature type="transmembrane region" description="Helical" evidence="1">
    <location>
        <begin position="240"/>
        <end position="261"/>
    </location>
</feature>
<protein>
    <submittedName>
        <fullName evidence="2">Na+/melibiose symporter</fullName>
    </submittedName>
</protein>
<keyword evidence="3" id="KW-1185">Reference proteome</keyword>
<feature type="transmembrane region" description="Helical" evidence="1">
    <location>
        <begin position="367"/>
        <end position="394"/>
    </location>
</feature>
<feature type="transmembrane region" description="Helical" evidence="1">
    <location>
        <begin position="406"/>
        <end position="427"/>
    </location>
</feature>
<reference evidence="3" key="1">
    <citation type="submission" date="2016-10" db="EMBL/GenBank/DDBJ databases">
        <authorList>
            <person name="Varghese N."/>
            <person name="Submissions S."/>
        </authorList>
    </citation>
    <scope>NUCLEOTIDE SEQUENCE [LARGE SCALE GENOMIC DNA]</scope>
    <source>
        <strain evidence="3">DSM 22002</strain>
    </source>
</reference>
<sequence>MPQDRIPSSTVVRYSTGALGTGGFSTLPGLVLLYFMTDTLGIAALWAGLVIGVVRVWDVVADPVIGALSDDDDARTGSRRRWMLVGGIALPVLFVLMFAVPADLPPIASVLWVGIAYLGAATAFSVFQVPYMALPAAISHDYDERTRLLTARVIVLTIAILAFGGGGPALRGIVDDAHVGYLLMGIVCAILLAIGCLVAVPSAPRHAPYAAQRRSIASIYRETWDVLAHGPSLRALVVPFFLQALATGLMLAGGQYVATYILRDEDAITFLFVALIAPAIVAAPGWQWLSARTSKRFAFQLSSIVFIVGGVLLVPALLVPDGWVYAPVALAGLGYAGMQSLPMAMLPDAMAHDRKRTGIDRSGVIGGVWTAMETTGFALGGLVLSLVLAATGYVASRGGAEQPEGVLVGIAVAFSVLPALVVLVSLAPLRGYRLTRAVVDADVAPQQETQA</sequence>
<keyword evidence="1" id="KW-0472">Membrane</keyword>
<dbReference type="EMBL" id="LT629695">
    <property type="protein sequence ID" value="SDH90195.1"/>
    <property type="molecule type" value="Genomic_DNA"/>
</dbReference>
<dbReference type="STRING" id="399736.SAMN04489720_2786"/>